<organism evidence="5 6">
    <name type="scientific">Metschnikowia pulcherrima</name>
    <dbReference type="NCBI Taxonomy" id="27326"/>
    <lineage>
        <taxon>Eukaryota</taxon>
        <taxon>Fungi</taxon>
        <taxon>Dikarya</taxon>
        <taxon>Ascomycota</taxon>
        <taxon>Saccharomycotina</taxon>
        <taxon>Pichiomycetes</taxon>
        <taxon>Metschnikowiaceae</taxon>
        <taxon>Metschnikowia</taxon>
    </lineage>
</organism>
<dbReference type="Pfam" id="PF05383">
    <property type="entry name" value="La"/>
    <property type="match status" value="1"/>
</dbReference>
<name>A0A8H7GKX7_9ASCO</name>
<protein>
    <recommendedName>
        <fullName evidence="4">HTH La-type RNA-binding domain-containing protein</fullName>
    </recommendedName>
</protein>
<feature type="compositionally biased region" description="Polar residues" evidence="3">
    <location>
        <begin position="154"/>
        <end position="166"/>
    </location>
</feature>
<comment type="caution">
    <text evidence="5">The sequence shown here is derived from an EMBL/GenBank/DDBJ whole genome shotgun (WGS) entry which is preliminary data.</text>
</comment>
<reference evidence="5" key="1">
    <citation type="submission" date="2020-10" db="EMBL/GenBank/DDBJ databases">
        <title>The Whole-Genome Sequence of Metschnikowia persimmonesis, a Novel Endophytic Yeast Species Isolated from Medicinal Plant Diospyros kaki Thumb.</title>
        <authorList>
            <person name="Rahmat E."/>
            <person name="Kang Y."/>
        </authorList>
    </citation>
    <scope>NUCLEOTIDE SEQUENCE</scope>
    <source>
        <strain evidence="5">KIOM G15050</strain>
    </source>
</reference>
<feature type="compositionally biased region" description="Polar residues" evidence="3">
    <location>
        <begin position="26"/>
        <end position="58"/>
    </location>
</feature>
<evidence type="ECO:0000259" key="4">
    <source>
        <dbReference type="PROSITE" id="PS50961"/>
    </source>
</evidence>
<accession>A0A8H7GKX7</accession>
<gene>
    <name evidence="5" type="ORF">HF325_006515</name>
</gene>
<proteinExistence type="predicted"/>
<feature type="compositionally biased region" description="Polar residues" evidence="3">
    <location>
        <begin position="114"/>
        <end position="131"/>
    </location>
</feature>
<evidence type="ECO:0000256" key="1">
    <source>
        <dbReference type="ARBA" id="ARBA00022884"/>
    </source>
</evidence>
<dbReference type="PANTHER" id="PTHR22792:SF132">
    <property type="entry name" value="LA-RELATED PROTEIN 1"/>
    <property type="match status" value="1"/>
</dbReference>
<dbReference type="SUPFAM" id="SSF46785">
    <property type="entry name" value="Winged helix' DNA-binding domain"/>
    <property type="match status" value="1"/>
</dbReference>
<dbReference type="EMBL" id="JACBPP010000010">
    <property type="protein sequence ID" value="KAF7998983.1"/>
    <property type="molecule type" value="Genomic_DNA"/>
</dbReference>
<dbReference type="InterPro" id="IPR006630">
    <property type="entry name" value="La_HTH"/>
</dbReference>
<dbReference type="SMART" id="SM00715">
    <property type="entry name" value="LA"/>
    <property type="match status" value="1"/>
</dbReference>
<dbReference type="GO" id="GO:0005829">
    <property type="term" value="C:cytosol"/>
    <property type="evidence" value="ECO:0007669"/>
    <property type="project" value="TreeGrafter"/>
</dbReference>
<dbReference type="AlphaFoldDB" id="A0A8H7GKX7"/>
<keyword evidence="6" id="KW-1185">Reference proteome</keyword>
<dbReference type="CDD" id="cd07323">
    <property type="entry name" value="LAM"/>
    <property type="match status" value="1"/>
</dbReference>
<dbReference type="GO" id="GO:0045727">
    <property type="term" value="P:positive regulation of translation"/>
    <property type="evidence" value="ECO:0007669"/>
    <property type="project" value="TreeGrafter"/>
</dbReference>
<evidence type="ECO:0000313" key="5">
    <source>
        <dbReference type="EMBL" id="KAF7998983.1"/>
    </source>
</evidence>
<dbReference type="InterPro" id="IPR036390">
    <property type="entry name" value="WH_DNA-bd_sf"/>
</dbReference>
<feature type="compositionally biased region" description="Basic residues" evidence="3">
    <location>
        <begin position="167"/>
        <end position="179"/>
    </location>
</feature>
<sequence length="471" mass="51421">MSISYANVAAQPQAPRSELDEELVSASASVPGSPKLTANESSSTEPASTTLNADSTSAEVAGDASSEQVSSASAPAPAPKAKKVLTPAPVPSKAVWGSTASVPLSQVDEHKWPTPNQVSAIKQSQESTTKASLPKDIKANKWVPISAKVVLPSPRSSQSNGAGNQLKNKRKNKTTRKVKPASAPPSGYEGSDKNDEVAPKDEEGNESDEKSTSTTEAEQHQDVVDSDTHTQHQSQTDNRQRFNQQQKNFRRYNQSGAPQGTVNGRPHGQQLQRQQGGYYQQFVPSQYQGNNRQFRSGNGGNVMYGRNNSNGNIHAGGHFAVPNGFRPMGNGPFVPLPQHPQPMMAPGIPFRASADPEQALTQQIDYYFSLENLIRDVYLRRNMGTEGWVELDLILNFKRVKIIVNGIKNAIEESSEEVKEEKLDKAILTAVQQCQNLEIGYLNGKDDNDAKATEVQLRVKHDFEQWILPDN</sequence>
<dbReference type="OrthoDB" id="340227at2759"/>
<feature type="compositionally biased region" description="Basic and acidic residues" evidence="3">
    <location>
        <begin position="190"/>
        <end position="230"/>
    </location>
</feature>
<feature type="region of interest" description="Disordered" evidence="3">
    <location>
        <begin position="289"/>
        <end position="309"/>
    </location>
</feature>
<dbReference type="GO" id="GO:0010494">
    <property type="term" value="C:cytoplasmic stress granule"/>
    <property type="evidence" value="ECO:0007669"/>
    <property type="project" value="TreeGrafter"/>
</dbReference>
<dbReference type="PROSITE" id="PS50961">
    <property type="entry name" value="HTH_LA"/>
    <property type="match status" value="1"/>
</dbReference>
<evidence type="ECO:0000313" key="6">
    <source>
        <dbReference type="Proteomes" id="UP000649328"/>
    </source>
</evidence>
<dbReference type="PANTHER" id="PTHR22792">
    <property type="entry name" value="LUPUS LA PROTEIN-RELATED"/>
    <property type="match status" value="1"/>
</dbReference>
<feature type="domain" description="HTH La-type RNA-binding" evidence="4">
    <location>
        <begin position="350"/>
        <end position="456"/>
    </location>
</feature>
<dbReference type="InterPro" id="IPR045180">
    <property type="entry name" value="La_dom_prot"/>
</dbReference>
<dbReference type="Gene3D" id="1.10.10.10">
    <property type="entry name" value="Winged helix-like DNA-binding domain superfamily/Winged helix DNA-binding domain"/>
    <property type="match status" value="1"/>
</dbReference>
<dbReference type="InterPro" id="IPR036388">
    <property type="entry name" value="WH-like_DNA-bd_sf"/>
</dbReference>
<feature type="region of interest" description="Disordered" evidence="3">
    <location>
        <begin position="253"/>
        <end position="275"/>
    </location>
</feature>
<evidence type="ECO:0000256" key="2">
    <source>
        <dbReference type="PROSITE-ProRule" id="PRU00332"/>
    </source>
</evidence>
<evidence type="ECO:0000256" key="3">
    <source>
        <dbReference type="SAM" id="MobiDB-lite"/>
    </source>
</evidence>
<dbReference type="GO" id="GO:0003723">
    <property type="term" value="F:RNA binding"/>
    <property type="evidence" value="ECO:0007669"/>
    <property type="project" value="UniProtKB-UniRule"/>
</dbReference>
<feature type="region of interest" description="Disordered" evidence="3">
    <location>
        <begin position="1"/>
        <end position="241"/>
    </location>
</feature>
<keyword evidence="1 2" id="KW-0694">RNA-binding</keyword>
<dbReference type="Proteomes" id="UP000649328">
    <property type="component" value="Unassembled WGS sequence"/>
</dbReference>